<proteinExistence type="inferred from homology"/>
<name>A0ABV1L0F4_9BACL</name>
<evidence type="ECO:0000313" key="10">
    <source>
        <dbReference type="Proteomes" id="UP001493487"/>
    </source>
</evidence>
<dbReference type="Pfam" id="PF00528">
    <property type="entry name" value="BPD_transp_1"/>
    <property type="match status" value="1"/>
</dbReference>
<keyword evidence="5 7" id="KW-1133">Transmembrane helix</keyword>
<dbReference type="Proteomes" id="UP001493487">
    <property type="component" value="Unassembled WGS sequence"/>
</dbReference>
<evidence type="ECO:0000256" key="2">
    <source>
        <dbReference type="ARBA" id="ARBA00022448"/>
    </source>
</evidence>
<feature type="transmembrane region" description="Helical" evidence="7">
    <location>
        <begin position="256"/>
        <end position="275"/>
    </location>
</feature>
<evidence type="ECO:0000256" key="5">
    <source>
        <dbReference type="ARBA" id="ARBA00022989"/>
    </source>
</evidence>
<evidence type="ECO:0000259" key="8">
    <source>
        <dbReference type="PROSITE" id="PS50928"/>
    </source>
</evidence>
<feature type="transmembrane region" description="Helical" evidence="7">
    <location>
        <begin position="7"/>
        <end position="31"/>
    </location>
</feature>
<dbReference type="InterPro" id="IPR000515">
    <property type="entry name" value="MetI-like"/>
</dbReference>
<dbReference type="Gene3D" id="1.10.3720.10">
    <property type="entry name" value="MetI-like"/>
    <property type="match status" value="1"/>
</dbReference>
<keyword evidence="6 7" id="KW-0472">Membrane</keyword>
<feature type="domain" description="ABC transmembrane type-1" evidence="8">
    <location>
        <begin position="71"/>
        <end position="275"/>
    </location>
</feature>
<evidence type="ECO:0000256" key="6">
    <source>
        <dbReference type="ARBA" id="ARBA00023136"/>
    </source>
</evidence>
<keyword evidence="10" id="KW-1185">Reference proteome</keyword>
<evidence type="ECO:0000313" key="9">
    <source>
        <dbReference type="EMBL" id="MEQ4485810.1"/>
    </source>
</evidence>
<dbReference type="PROSITE" id="PS50928">
    <property type="entry name" value="ABC_TM1"/>
    <property type="match status" value="1"/>
</dbReference>
<sequence>MAFSNRLFSVAVYSFIAFFVVICAVPFWMVVVDSFASESSLQTAGYQLFPSEFSTYAYQYLFQGSQLWRSYSVTLVVTVVGTALSLLITSTMAYVMAHKKAKFGGLLSFMTYFTMIFGSGMVGFYILVAIWLGLKDSIWSMILPYLLNPFYAFILVAFYRTIPYEVNEAATIDGANEFTTFFRIIWPMTVPALATITLFYALQYWNDWYLAIMFVDNYHLHPLQIMIRQLIANMNMQSYLQGGNVSFDKPLPVKGVQLATVCVTIGPIILLYPFVQKYFVKGLTIGAVKG</sequence>
<evidence type="ECO:0000256" key="7">
    <source>
        <dbReference type="RuleBase" id="RU363032"/>
    </source>
</evidence>
<dbReference type="SUPFAM" id="SSF161098">
    <property type="entry name" value="MetI-like"/>
    <property type="match status" value="1"/>
</dbReference>
<evidence type="ECO:0000256" key="4">
    <source>
        <dbReference type="ARBA" id="ARBA00022692"/>
    </source>
</evidence>
<gene>
    <name evidence="9" type="ORF">QJS35_25855</name>
</gene>
<dbReference type="PANTHER" id="PTHR43744:SF9">
    <property type="entry name" value="POLYGALACTURONAN_RHAMNOGALACTURONAN TRANSPORT SYSTEM PERMEASE PROTEIN YTCP"/>
    <property type="match status" value="1"/>
</dbReference>
<keyword evidence="2 7" id="KW-0813">Transport</keyword>
<dbReference type="InterPro" id="IPR035906">
    <property type="entry name" value="MetI-like_sf"/>
</dbReference>
<feature type="transmembrane region" description="Helical" evidence="7">
    <location>
        <begin position="180"/>
        <end position="202"/>
    </location>
</feature>
<comment type="similarity">
    <text evidence="7">Belongs to the binding-protein-dependent transport system permease family.</text>
</comment>
<feature type="transmembrane region" description="Helical" evidence="7">
    <location>
        <begin position="109"/>
        <end position="132"/>
    </location>
</feature>
<accession>A0ABV1L0F4</accession>
<comment type="subcellular location">
    <subcellularLocation>
        <location evidence="1 7">Cell membrane</location>
        <topology evidence="1 7">Multi-pass membrane protein</topology>
    </subcellularLocation>
</comment>
<comment type="caution">
    <text evidence="9">The sequence shown here is derived from an EMBL/GenBank/DDBJ whole genome shotgun (WGS) entry which is preliminary data.</text>
</comment>
<keyword evidence="3" id="KW-1003">Cell membrane</keyword>
<feature type="transmembrane region" description="Helical" evidence="7">
    <location>
        <begin position="138"/>
        <end position="159"/>
    </location>
</feature>
<reference evidence="9 10" key="1">
    <citation type="journal article" date="2023" name="Genome Announc.">
        <title>Pan-Genome Analyses of the Genus Cohnella and Proposal of the Novel Species Cohnella silvisoli sp. nov., Isolated from Forest Soil.</title>
        <authorList>
            <person name="Wang C."/>
            <person name="Mao L."/>
            <person name="Bao G."/>
            <person name="Zhu H."/>
        </authorList>
    </citation>
    <scope>NUCLEOTIDE SEQUENCE [LARGE SCALE GENOMIC DNA]</scope>
    <source>
        <strain evidence="9 10">NL03-T5-1</strain>
    </source>
</reference>
<dbReference type="RefSeq" id="WP_232188617.1">
    <property type="nucleotide sequence ID" value="NZ_JAIOAP010000016.1"/>
</dbReference>
<feature type="transmembrane region" description="Helical" evidence="7">
    <location>
        <begin position="71"/>
        <end position="97"/>
    </location>
</feature>
<evidence type="ECO:0000256" key="1">
    <source>
        <dbReference type="ARBA" id="ARBA00004651"/>
    </source>
</evidence>
<organism evidence="9 10">
    <name type="scientific">Cohnella silvisoli</name>
    <dbReference type="NCBI Taxonomy" id="2873699"/>
    <lineage>
        <taxon>Bacteria</taxon>
        <taxon>Bacillati</taxon>
        <taxon>Bacillota</taxon>
        <taxon>Bacilli</taxon>
        <taxon>Bacillales</taxon>
        <taxon>Paenibacillaceae</taxon>
        <taxon>Cohnella</taxon>
    </lineage>
</organism>
<protein>
    <submittedName>
        <fullName evidence="9">Carbohydrate ABC transporter permease</fullName>
    </submittedName>
</protein>
<dbReference type="CDD" id="cd06261">
    <property type="entry name" value="TM_PBP2"/>
    <property type="match status" value="1"/>
</dbReference>
<keyword evidence="4 7" id="KW-0812">Transmembrane</keyword>
<dbReference type="PANTHER" id="PTHR43744">
    <property type="entry name" value="ABC TRANSPORTER PERMEASE PROTEIN MG189-RELATED-RELATED"/>
    <property type="match status" value="1"/>
</dbReference>
<dbReference type="EMBL" id="JASKHM010000017">
    <property type="protein sequence ID" value="MEQ4485810.1"/>
    <property type="molecule type" value="Genomic_DNA"/>
</dbReference>
<evidence type="ECO:0000256" key="3">
    <source>
        <dbReference type="ARBA" id="ARBA00022475"/>
    </source>
</evidence>